<comment type="similarity">
    <text evidence="1">Belongs to the ROK (NagC/XylR) family.</text>
</comment>
<protein>
    <submittedName>
        <fullName evidence="2">Polyphosphate glucokinase</fullName>
        <ecNumber evidence="2">2.7.1.63</ecNumber>
    </submittedName>
</protein>
<dbReference type="RefSeq" id="WP_184632523.1">
    <property type="nucleotide sequence ID" value="NZ_BAABKT010000044.1"/>
</dbReference>
<proteinExistence type="inferred from homology"/>
<organism evidence="2 3">
    <name type="scientific">Streptomonospora salina</name>
    <dbReference type="NCBI Taxonomy" id="104205"/>
    <lineage>
        <taxon>Bacteria</taxon>
        <taxon>Bacillati</taxon>
        <taxon>Actinomycetota</taxon>
        <taxon>Actinomycetes</taxon>
        <taxon>Streptosporangiales</taxon>
        <taxon>Nocardiopsidaceae</taxon>
        <taxon>Streptomonospora</taxon>
    </lineage>
</organism>
<dbReference type="Proteomes" id="UP000578077">
    <property type="component" value="Unassembled WGS sequence"/>
</dbReference>
<dbReference type="Gene3D" id="3.30.420.40">
    <property type="match status" value="2"/>
</dbReference>
<accession>A0A841E044</accession>
<sequence>MAPSAPRTGIGIDIGGSGIKAAPVDLEQGTFLVERLKTATPRPATPEAVAEVVADLAASFPEHVSESAPLGVTFPAVIQHGVARSAANVDPSWVGADAEKLLSEATGRAVGVVNDADAAAVAEHRYGAARGVRGVALLTTLGTGIGTALLVDGRLVPNTEFGHLEIDGYDAETRAASSVQDREGLSYEQWARERLQRYYDEVERLLWPDLIVVGGGVSRIADRFLPYLDLNAPIVPAELRNTAGIVGAACLAVERFGPARTGGAPQPST</sequence>
<gene>
    <name evidence="2" type="ORF">HNR25_000167</name>
</gene>
<evidence type="ECO:0000256" key="1">
    <source>
        <dbReference type="ARBA" id="ARBA00006479"/>
    </source>
</evidence>
<keyword evidence="2" id="KW-0808">Transferase</keyword>
<evidence type="ECO:0000313" key="2">
    <source>
        <dbReference type="EMBL" id="MBB5996416.1"/>
    </source>
</evidence>
<dbReference type="GO" id="GO:0047330">
    <property type="term" value="F:polyphosphate-glucose phosphotransferase activity"/>
    <property type="evidence" value="ECO:0007669"/>
    <property type="project" value="UniProtKB-EC"/>
</dbReference>
<dbReference type="EC" id="2.7.1.63" evidence="2"/>
<name>A0A841E044_9ACTN</name>
<keyword evidence="2" id="KW-0418">Kinase</keyword>
<dbReference type="SUPFAM" id="SSF53067">
    <property type="entry name" value="Actin-like ATPase domain"/>
    <property type="match status" value="1"/>
</dbReference>
<dbReference type="InterPro" id="IPR043129">
    <property type="entry name" value="ATPase_NBD"/>
</dbReference>
<dbReference type="EMBL" id="JACHLY010000001">
    <property type="protein sequence ID" value="MBB5996416.1"/>
    <property type="molecule type" value="Genomic_DNA"/>
</dbReference>
<reference evidence="2 3" key="1">
    <citation type="submission" date="2020-08" db="EMBL/GenBank/DDBJ databases">
        <title>Sequencing the genomes of 1000 actinobacteria strains.</title>
        <authorList>
            <person name="Klenk H.-P."/>
        </authorList>
    </citation>
    <scope>NUCLEOTIDE SEQUENCE [LARGE SCALE GENOMIC DNA]</scope>
    <source>
        <strain evidence="2 3">DSM 44593</strain>
    </source>
</reference>
<keyword evidence="3" id="KW-1185">Reference proteome</keyword>
<dbReference type="PANTHER" id="PTHR18964">
    <property type="entry name" value="ROK (REPRESSOR, ORF, KINASE) FAMILY"/>
    <property type="match status" value="1"/>
</dbReference>
<evidence type="ECO:0000313" key="3">
    <source>
        <dbReference type="Proteomes" id="UP000578077"/>
    </source>
</evidence>
<comment type="caution">
    <text evidence="2">The sequence shown here is derived from an EMBL/GenBank/DDBJ whole genome shotgun (WGS) entry which is preliminary data.</text>
</comment>
<dbReference type="Pfam" id="PF00480">
    <property type="entry name" value="ROK"/>
    <property type="match status" value="1"/>
</dbReference>
<dbReference type="NCBIfam" id="NF045942">
    <property type="entry name" value="PolPhglucPhase"/>
    <property type="match status" value="1"/>
</dbReference>
<dbReference type="PANTHER" id="PTHR18964:SF146">
    <property type="entry name" value="POLYPHOSPHATE GLUCOKINASE"/>
    <property type="match status" value="1"/>
</dbReference>
<dbReference type="AlphaFoldDB" id="A0A841E044"/>
<dbReference type="InterPro" id="IPR000600">
    <property type="entry name" value="ROK"/>
</dbReference>
<dbReference type="CDD" id="cd24058">
    <property type="entry name" value="ASKHA_NBD_ROK_PPGK"/>
    <property type="match status" value="1"/>
</dbReference>